<dbReference type="Proteomes" id="UP000192569">
    <property type="component" value="Chromosome I"/>
</dbReference>
<evidence type="ECO:0000313" key="2">
    <source>
        <dbReference type="Proteomes" id="UP000192569"/>
    </source>
</evidence>
<protein>
    <submittedName>
        <fullName evidence="1">Uncharacterized protein</fullName>
    </submittedName>
</protein>
<accession>A0A1W1VSE1</accession>
<keyword evidence="2" id="KW-1185">Reference proteome</keyword>
<dbReference type="AlphaFoldDB" id="A0A1W1VSE1"/>
<dbReference type="Pfam" id="PF18780">
    <property type="entry name" value="HNH_repeat"/>
    <property type="match status" value="2"/>
</dbReference>
<organism evidence="1 2">
    <name type="scientific">Thermanaeromonas toyohensis ToBE</name>
    <dbReference type="NCBI Taxonomy" id="698762"/>
    <lineage>
        <taxon>Bacteria</taxon>
        <taxon>Bacillati</taxon>
        <taxon>Bacillota</taxon>
        <taxon>Clostridia</taxon>
        <taxon>Neomoorellales</taxon>
        <taxon>Neomoorellaceae</taxon>
        <taxon>Thermanaeromonas</taxon>
    </lineage>
</organism>
<dbReference type="InterPro" id="IPR041025">
    <property type="entry name" value="HNH_repeat"/>
</dbReference>
<gene>
    <name evidence="1" type="ORF">SAMN00808754_1421</name>
</gene>
<proteinExistence type="predicted"/>
<dbReference type="STRING" id="698762.SAMN00808754_1421"/>
<name>A0A1W1VSE1_9FIRM</name>
<reference evidence="1 2" key="1">
    <citation type="submission" date="2017-04" db="EMBL/GenBank/DDBJ databases">
        <authorList>
            <person name="Afonso C.L."/>
            <person name="Miller P.J."/>
            <person name="Scott M.A."/>
            <person name="Spackman E."/>
            <person name="Goraichik I."/>
            <person name="Dimitrov K.M."/>
            <person name="Suarez D.L."/>
            <person name="Swayne D.E."/>
        </authorList>
    </citation>
    <scope>NUCLEOTIDE SEQUENCE [LARGE SCALE GENOMIC DNA]</scope>
    <source>
        <strain evidence="1 2">ToBE</strain>
    </source>
</reference>
<evidence type="ECO:0000313" key="1">
    <source>
        <dbReference type="EMBL" id="SMB96193.1"/>
    </source>
</evidence>
<dbReference type="EMBL" id="LT838272">
    <property type="protein sequence ID" value="SMB96193.1"/>
    <property type="molecule type" value="Genomic_DNA"/>
</dbReference>
<sequence>MGNRKVDLVQAQHAVCEVLSRNIHATNSELAAALGVCATTVRRVLNRLLQCGSEDTKLLIQKRNEEVRMRWWSRKEIDPGEVLRELRLLAEKLGRVPRENDVPSLLFTRAVNVFGSWNAAIRAAGLGVNRFRLPRDRELKRELLLDALRKVAEKLGRVPKQGEYREVAQELDAPRDPSIYVRFFGSWEEALGQAGLIRTREDVIQEEVERLASLGRRYVSVKELPRLSSGARKALKKALGQRGITVVHVTPKVAKLLSAALERGFPVIDGLDRGRAFAIRLASGRTFRSIAADAGITGERVRQLAMKYLRAAAGSGKVRRRPVRPYSSAFSNAVGESVSRGGIGDSGQARRVAASCEATGI</sequence>